<dbReference type="PANTHER" id="PTHR43280:SF2">
    <property type="entry name" value="HTH-TYPE TRANSCRIPTIONAL REGULATOR EXSA"/>
    <property type="match status" value="1"/>
</dbReference>
<keyword evidence="4" id="KW-0812">Transmembrane</keyword>
<dbReference type="AlphaFoldDB" id="A0A927GQM0"/>
<keyword evidence="3" id="KW-0804">Transcription</keyword>
<dbReference type="Proteomes" id="UP000621560">
    <property type="component" value="Unassembled WGS sequence"/>
</dbReference>
<dbReference type="GO" id="GO:0043565">
    <property type="term" value="F:sequence-specific DNA binding"/>
    <property type="evidence" value="ECO:0007669"/>
    <property type="project" value="InterPro"/>
</dbReference>
<evidence type="ECO:0000259" key="5">
    <source>
        <dbReference type="PROSITE" id="PS01124"/>
    </source>
</evidence>
<feature type="transmembrane region" description="Helical" evidence="4">
    <location>
        <begin position="20"/>
        <end position="42"/>
    </location>
</feature>
<keyword evidence="4" id="KW-1133">Transmembrane helix</keyword>
<gene>
    <name evidence="6" type="ORF">IDH44_02430</name>
</gene>
<reference evidence="6" key="1">
    <citation type="submission" date="2020-09" db="EMBL/GenBank/DDBJ databases">
        <title>A novel bacterium of genus Paenibacillus, isolated from South China Sea.</title>
        <authorList>
            <person name="Huang H."/>
            <person name="Mo K."/>
            <person name="Hu Y."/>
        </authorList>
    </citation>
    <scope>NUCLEOTIDE SEQUENCE</scope>
    <source>
        <strain evidence="6">IB182496</strain>
    </source>
</reference>
<evidence type="ECO:0000256" key="4">
    <source>
        <dbReference type="SAM" id="Phobius"/>
    </source>
</evidence>
<evidence type="ECO:0000256" key="3">
    <source>
        <dbReference type="ARBA" id="ARBA00023163"/>
    </source>
</evidence>
<sequence length="754" mass="87407">MREDIKIKRILQKAKYSVFIKIFSVFSLGIGLPVLLIGMLTIDQSTSHSLQQISQSNKKVLREKKMQYEQKINEIEQSAFRFIGQDAIWQLMDSNELTVKHSFLMANLASMFTATLSTNHEMESIYFFDNIHPYVIAETKYTKEDFKDQEALTLAQNMNPSFKMIHRKLQDQDVITFIKSFSLPSSSSIGLLVFNVNYKLFFDELAMYEIMLTDRAGRLIYVSEALANQLPQTYALGEILLSGKLDADEGVLDLDNTPFYMTQETSDKMDINFHFVQPYDQLVQPALLLRKTIIASMSIVFGLSLLLAFMFSGILYRPLSRLAISTRKYLGQGAAPQYKNEYQMIETAIAHMHEENSQITDKYKVAFPFLQKYSLHDLLSKGSLNREQFTAICRTLNFDLSSNSFAMAAIDFENIQINDTVREKLSDYFTERKGYMHCLRFELGDKRTMLLFNTDLPVEALHSELCELKTSLNNEGFELTLALSQPFSEIADIPASYRHALRLLDHKFFIGKNEIIYNMPLTQDKQDLFVDNKQIEKLLQRIQERNFKEAARAFDHITQSMIGQMEHIDYIRYIHFQICSQIISVLMEFRVDLKSSSLSKERIFQSIQRSETIEELDGFVKTLMEESTVLLDNANTQHHSDLIEQTKAFIRAHYCKDISLEDISRVVFLSPRYLGTIFKAQTGATIFEYVTQLRMQRAMELLVSTDMKIQDISNSTGYNTVQSFIRFFKKHFHMTPNDFRKKTYIASQKEEIPE</sequence>
<dbReference type="InterPro" id="IPR018060">
    <property type="entry name" value="HTH_AraC"/>
</dbReference>
<dbReference type="PROSITE" id="PS01124">
    <property type="entry name" value="HTH_ARAC_FAMILY_2"/>
    <property type="match status" value="1"/>
</dbReference>
<accession>A0A927GQM0</accession>
<dbReference type="EMBL" id="JACXIZ010000007">
    <property type="protein sequence ID" value="MBD2844035.1"/>
    <property type="molecule type" value="Genomic_DNA"/>
</dbReference>
<evidence type="ECO:0000313" key="7">
    <source>
        <dbReference type="Proteomes" id="UP000621560"/>
    </source>
</evidence>
<feature type="transmembrane region" description="Helical" evidence="4">
    <location>
        <begin position="293"/>
        <end position="316"/>
    </location>
</feature>
<dbReference type="InterPro" id="IPR041522">
    <property type="entry name" value="CdaR_GGDEF"/>
</dbReference>
<keyword evidence="2" id="KW-0238">DNA-binding</keyword>
<dbReference type="GO" id="GO:0003700">
    <property type="term" value="F:DNA-binding transcription factor activity"/>
    <property type="evidence" value="ECO:0007669"/>
    <property type="project" value="InterPro"/>
</dbReference>
<keyword evidence="4" id="KW-0472">Membrane</keyword>
<dbReference type="RefSeq" id="WP_190914326.1">
    <property type="nucleotide sequence ID" value="NZ_JACXIZ010000007.1"/>
</dbReference>
<evidence type="ECO:0000313" key="6">
    <source>
        <dbReference type="EMBL" id="MBD2844035.1"/>
    </source>
</evidence>
<dbReference type="Pfam" id="PF12833">
    <property type="entry name" value="HTH_18"/>
    <property type="match status" value="1"/>
</dbReference>
<keyword evidence="1" id="KW-0805">Transcription regulation</keyword>
<dbReference type="SUPFAM" id="SSF46689">
    <property type="entry name" value="Homeodomain-like"/>
    <property type="match status" value="2"/>
</dbReference>
<dbReference type="Pfam" id="PF17853">
    <property type="entry name" value="GGDEF_2"/>
    <property type="match status" value="1"/>
</dbReference>
<dbReference type="SMART" id="SM00342">
    <property type="entry name" value="HTH_ARAC"/>
    <property type="match status" value="1"/>
</dbReference>
<dbReference type="InterPro" id="IPR009057">
    <property type="entry name" value="Homeodomain-like_sf"/>
</dbReference>
<evidence type="ECO:0000256" key="1">
    <source>
        <dbReference type="ARBA" id="ARBA00023015"/>
    </source>
</evidence>
<dbReference type="Gene3D" id="1.10.10.60">
    <property type="entry name" value="Homeodomain-like"/>
    <property type="match status" value="2"/>
</dbReference>
<dbReference type="PANTHER" id="PTHR43280">
    <property type="entry name" value="ARAC-FAMILY TRANSCRIPTIONAL REGULATOR"/>
    <property type="match status" value="1"/>
</dbReference>
<comment type="caution">
    <text evidence="6">The sequence shown here is derived from an EMBL/GenBank/DDBJ whole genome shotgun (WGS) entry which is preliminary data.</text>
</comment>
<organism evidence="6 7">
    <name type="scientific">Paenibacillus sabuli</name>
    <dbReference type="NCBI Taxonomy" id="2772509"/>
    <lineage>
        <taxon>Bacteria</taxon>
        <taxon>Bacillati</taxon>
        <taxon>Bacillota</taxon>
        <taxon>Bacilli</taxon>
        <taxon>Bacillales</taxon>
        <taxon>Paenibacillaceae</taxon>
        <taxon>Paenibacillus</taxon>
    </lineage>
</organism>
<protein>
    <submittedName>
        <fullName evidence="6">AraC family transcriptional regulator</fullName>
    </submittedName>
</protein>
<name>A0A927GQM0_9BACL</name>
<evidence type="ECO:0000256" key="2">
    <source>
        <dbReference type="ARBA" id="ARBA00023125"/>
    </source>
</evidence>
<feature type="domain" description="HTH araC/xylS-type" evidence="5">
    <location>
        <begin position="644"/>
        <end position="742"/>
    </location>
</feature>
<keyword evidence="7" id="KW-1185">Reference proteome</keyword>
<proteinExistence type="predicted"/>